<evidence type="ECO:0000313" key="1">
    <source>
        <dbReference type="EMBL" id="KAL3524656.1"/>
    </source>
</evidence>
<comment type="caution">
    <text evidence="1">The sequence shown here is derived from an EMBL/GenBank/DDBJ whole genome shotgun (WGS) entry which is preliminary data.</text>
</comment>
<accession>A0ABD2ZYW6</accession>
<dbReference type="EMBL" id="JBJUIK010000006">
    <property type="protein sequence ID" value="KAL3524656.1"/>
    <property type="molecule type" value="Genomic_DNA"/>
</dbReference>
<organism evidence="1 2">
    <name type="scientific">Cinchona calisaya</name>
    <dbReference type="NCBI Taxonomy" id="153742"/>
    <lineage>
        <taxon>Eukaryota</taxon>
        <taxon>Viridiplantae</taxon>
        <taxon>Streptophyta</taxon>
        <taxon>Embryophyta</taxon>
        <taxon>Tracheophyta</taxon>
        <taxon>Spermatophyta</taxon>
        <taxon>Magnoliopsida</taxon>
        <taxon>eudicotyledons</taxon>
        <taxon>Gunneridae</taxon>
        <taxon>Pentapetalae</taxon>
        <taxon>asterids</taxon>
        <taxon>lamiids</taxon>
        <taxon>Gentianales</taxon>
        <taxon>Rubiaceae</taxon>
        <taxon>Cinchonoideae</taxon>
        <taxon>Cinchoneae</taxon>
        <taxon>Cinchona</taxon>
    </lineage>
</organism>
<reference evidence="1 2" key="1">
    <citation type="submission" date="2024-11" db="EMBL/GenBank/DDBJ databases">
        <title>A near-complete genome assembly of Cinchona calisaya.</title>
        <authorList>
            <person name="Lian D.C."/>
            <person name="Zhao X.W."/>
            <person name="Wei L."/>
        </authorList>
    </citation>
    <scope>NUCLEOTIDE SEQUENCE [LARGE SCALE GENOMIC DNA]</scope>
    <source>
        <tissue evidence="1">Nenye</tissue>
    </source>
</reference>
<protein>
    <submittedName>
        <fullName evidence="1">Uncharacterized protein</fullName>
    </submittedName>
</protein>
<gene>
    <name evidence="1" type="ORF">ACH5RR_013028</name>
</gene>
<sequence length="62" mass="6952">MLAREESLMLLTLLNGGDSRPFDELISEFTCKIHPSRIFAFCSAVTMLLTDARFLSQISINS</sequence>
<name>A0ABD2ZYW6_9GENT</name>
<evidence type="ECO:0000313" key="2">
    <source>
        <dbReference type="Proteomes" id="UP001630127"/>
    </source>
</evidence>
<feature type="non-terminal residue" evidence="1">
    <location>
        <position position="62"/>
    </location>
</feature>
<proteinExistence type="predicted"/>
<keyword evidence="2" id="KW-1185">Reference proteome</keyword>
<dbReference type="AlphaFoldDB" id="A0ABD2ZYW6"/>
<dbReference type="Proteomes" id="UP001630127">
    <property type="component" value="Unassembled WGS sequence"/>
</dbReference>